<protein>
    <submittedName>
        <fullName evidence="1">Uncharacterized protein</fullName>
    </submittedName>
</protein>
<comment type="caution">
    <text evidence="1">The sequence shown here is derived from an EMBL/GenBank/DDBJ whole genome shotgun (WGS) entry which is preliminary data.</text>
</comment>
<dbReference type="STRING" id="75743.A0A401QKR8"/>
<proteinExistence type="predicted"/>
<gene>
    <name evidence="1" type="ORF">scyTo_0026528</name>
</gene>
<dbReference type="AlphaFoldDB" id="A0A401QKR8"/>
<dbReference type="OrthoDB" id="205623at2759"/>
<accession>A0A401QKR8</accession>
<sequence>MELDCHAELRGITVRRPQLKLQQDVPFPDWVADNWETVKNFQAKADDLLIATYPKS</sequence>
<evidence type="ECO:0000313" key="2">
    <source>
        <dbReference type="Proteomes" id="UP000288216"/>
    </source>
</evidence>
<keyword evidence="2" id="KW-1185">Reference proteome</keyword>
<reference evidence="1 2" key="1">
    <citation type="journal article" date="2018" name="Nat. Ecol. Evol.">
        <title>Shark genomes provide insights into elasmobranch evolution and the origin of vertebrates.</title>
        <authorList>
            <person name="Hara Y"/>
            <person name="Yamaguchi K"/>
            <person name="Onimaru K"/>
            <person name="Kadota M"/>
            <person name="Koyanagi M"/>
            <person name="Keeley SD"/>
            <person name="Tatsumi K"/>
            <person name="Tanaka K"/>
            <person name="Motone F"/>
            <person name="Kageyama Y"/>
            <person name="Nozu R"/>
            <person name="Adachi N"/>
            <person name="Nishimura O"/>
            <person name="Nakagawa R"/>
            <person name="Tanegashima C"/>
            <person name="Kiyatake I"/>
            <person name="Matsumoto R"/>
            <person name="Murakumo K"/>
            <person name="Nishida K"/>
            <person name="Terakita A"/>
            <person name="Kuratani S"/>
            <person name="Sato K"/>
            <person name="Hyodo S Kuraku.S."/>
        </authorList>
    </citation>
    <scope>NUCLEOTIDE SEQUENCE [LARGE SCALE GENOMIC DNA]</scope>
</reference>
<organism evidence="1 2">
    <name type="scientific">Scyliorhinus torazame</name>
    <name type="common">Cloudy catshark</name>
    <name type="synonym">Catulus torazame</name>
    <dbReference type="NCBI Taxonomy" id="75743"/>
    <lineage>
        <taxon>Eukaryota</taxon>
        <taxon>Metazoa</taxon>
        <taxon>Chordata</taxon>
        <taxon>Craniata</taxon>
        <taxon>Vertebrata</taxon>
        <taxon>Chondrichthyes</taxon>
        <taxon>Elasmobranchii</taxon>
        <taxon>Galeomorphii</taxon>
        <taxon>Galeoidea</taxon>
        <taxon>Carcharhiniformes</taxon>
        <taxon>Scyliorhinidae</taxon>
        <taxon>Scyliorhinus</taxon>
    </lineage>
</organism>
<dbReference type="Proteomes" id="UP000288216">
    <property type="component" value="Unassembled WGS sequence"/>
</dbReference>
<dbReference type="EMBL" id="BFAA01210771">
    <property type="protein sequence ID" value="GCB85908.1"/>
    <property type="molecule type" value="Genomic_DNA"/>
</dbReference>
<dbReference type="InterPro" id="IPR027417">
    <property type="entry name" value="P-loop_NTPase"/>
</dbReference>
<name>A0A401QKR8_SCYTO</name>
<dbReference type="Gene3D" id="3.40.50.300">
    <property type="entry name" value="P-loop containing nucleotide triphosphate hydrolases"/>
    <property type="match status" value="1"/>
</dbReference>
<feature type="non-terminal residue" evidence="1">
    <location>
        <position position="56"/>
    </location>
</feature>
<dbReference type="OMA" id="MELDCHA"/>
<evidence type="ECO:0000313" key="1">
    <source>
        <dbReference type="EMBL" id="GCB85908.1"/>
    </source>
</evidence>
<dbReference type="SUPFAM" id="SSF52540">
    <property type="entry name" value="P-loop containing nucleoside triphosphate hydrolases"/>
    <property type="match status" value="1"/>
</dbReference>